<accession>A0ABW9KQJ0</accession>
<reference evidence="2 3" key="1">
    <citation type="submission" date="2024-12" db="EMBL/GenBank/DDBJ databases">
        <authorList>
            <person name="Lee Y."/>
        </authorList>
    </citation>
    <scope>NUCLEOTIDE SEQUENCE [LARGE SCALE GENOMIC DNA]</scope>
    <source>
        <strain evidence="2 3">03SUJ4</strain>
    </source>
</reference>
<evidence type="ECO:0000256" key="1">
    <source>
        <dbReference type="SAM" id="Phobius"/>
    </source>
</evidence>
<name>A0ABW9KQJ0_9BACT</name>
<dbReference type="EMBL" id="JBJYXY010000001">
    <property type="protein sequence ID" value="MFN2977362.1"/>
    <property type="molecule type" value="Genomic_DNA"/>
</dbReference>
<dbReference type="RefSeq" id="WP_263414471.1">
    <property type="nucleotide sequence ID" value="NZ_BAABBH010000001.1"/>
</dbReference>
<protein>
    <submittedName>
        <fullName evidence="2">Uncharacterized protein</fullName>
    </submittedName>
</protein>
<keyword evidence="1" id="KW-1133">Transmembrane helix</keyword>
<organism evidence="2 3">
    <name type="scientific">Terriglobus aquaticus</name>
    <dbReference type="NCBI Taxonomy" id="940139"/>
    <lineage>
        <taxon>Bacteria</taxon>
        <taxon>Pseudomonadati</taxon>
        <taxon>Acidobacteriota</taxon>
        <taxon>Terriglobia</taxon>
        <taxon>Terriglobales</taxon>
        <taxon>Acidobacteriaceae</taxon>
        <taxon>Terriglobus</taxon>
    </lineage>
</organism>
<evidence type="ECO:0000313" key="3">
    <source>
        <dbReference type="Proteomes" id="UP001634747"/>
    </source>
</evidence>
<dbReference type="Proteomes" id="UP001634747">
    <property type="component" value="Unassembled WGS sequence"/>
</dbReference>
<keyword evidence="1" id="KW-0812">Transmembrane</keyword>
<comment type="caution">
    <text evidence="2">The sequence shown here is derived from an EMBL/GenBank/DDBJ whole genome shotgun (WGS) entry which is preliminary data.</text>
</comment>
<proteinExistence type="predicted"/>
<feature type="transmembrane region" description="Helical" evidence="1">
    <location>
        <begin position="30"/>
        <end position="51"/>
    </location>
</feature>
<sequence length="155" mass="16323">MKTSVPVASAGMEAAAARETRAQEKARRAFMLYPALFSAALGCGTVALTWWCVHDAVAHPHQQISPAALLVGLVYLFIPVGAIRLLCFGGMLLSPRRREAAGGLLPGASGRSAGHDSAETPPVTVCRRIGVLVLAEAATLLAVWTWCIVRLLHAA</sequence>
<feature type="transmembrane region" description="Helical" evidence="1">
    <location>
        <begin position="129"/>
        <end position="152"/>
    </location>
</feature>
<keyword evidence="3" id="KW-1185">Reference proteome</keyword>
<keyword evidence="1" id="KW-0472">Membrane</keyword>
<evidence type="ECO:0000313" key="2">
    <source>
        <dbReference type="EMBL" id="MFN2977362.1"/>
    </source>
</evidence>
<gene>
    <name evidence="2" type="ORF">ACK2TP_16445</name>
</gene>
<feature type="transmembrane region" description="Helical" evidence="1">
    <location>
        <begin position="63"/>
        <end position="87"/>
    </location>
</feature>